<comment type="function">
    <text evidence="9">Part of the tripartite ATP-independent periplasmic (TRAP) transport system.</text>
</comment>
<evidence type="ECO:0000313" key="13">
    <source>
        <dbReference type="Proteomes" id="UP000388235"/>
    </source>
</evidence>
<dbReference type="OrthoDB" id="9795655at2"/>
<evidence type="ECO:0000256" key="2">
    <source>
        <dbReference type="ARBA" id="ARBA00022448"/>
    </source>
</evidence>
<dbReference type="GO" id="GO:0005886">
    <property type="term" value="C:plasma membrane"/>
    <property type="evidence" value="ECO:0007669"/>
    <property type="project" value="UniProtKB-SubCell"/>
</dbReference>
<dbReference type="GO" id="GO:0022857">
    <property type="term" value="F:transmembrane transporter activity"/>
    <property type="evidence" value="ECO:0007669"/>
    <property type="project" value="UniProtKB-UniRule"/>
</dbReference>
<evidence type="ECO:0000256" key="6">
    <source>
        <dbReference type="ARBA" id="ARBA00022989"/>
    </source>
</evidence>
<evidence type="ECO:0000256" key="1">
    <source>
        <dbReference type="ARBA" id="ARBA00004429"/>
    </source>
</evidence>
<comment type="subunit">
    <text evidence="9">The complex comprises the extracytoplasmic solute receptor protein and the two transmembrane proteins.</text>
</comment>
<dbReference type="Pfam" id="PF04290">
    <property type="entry name" value="DctQ"/>
    <property type="match status" value="1"/>
</dbReference>
<dbReference type="Proteomes" id="UP000388235">
    <property type="component" value="Chromosome"/>
</dbReference>
<evidence type="ECO:0000256" key="9">
    <source>
        <dbReference type="RuleBase" id="RU369079"/>
    </source>
</evidence>
<evidence type="ECO:0000256" key="10">
    <source>
        <dbReference type="SAM" id="MobiDB-lite"/>
    </source>
</evidence>
<feature type="transmembrane region" description="Helical" evidence="9">
    <location>
        <begin position="94"/>
        <end position="117"/>
    </location>
</feature>
<evidence type="ECO:0000259" key="11">
    <source>
        <dbReference type="Pfam" id="PF04290"/>
    </source>
</evidence>
<comment type="subcellular location">
    <subcellularLocation>
        <location evidence="1 9">Cell inner membrane</location>
        <topology evidence="1 9">Multi-pass membrane protein</topology>
    </subcellularLocation>
</comment>
<name>A0A5Q2Q604_9GAMM</name>
<comment type="similarity">
    <text evidence="8 9">Belongs to the TRAP transporter small permease family.</text>
</comment>
<keyword evidence="13" id="KW-1185">Reference proteome</keyword>
<dbReference type="KEGG" id="llp:GH975_00520"/>
<keyword evidence="2 9" id="KW-0813">Transport</keyword>
<feature type="domain" description="Tripartite ATP-independent periplasmic transporters DctQ component" evidence="11">
    <location>
        <begin position="34"/>
        <end position="164"/>
    </location>
</feature>
<evidence type="ECO:0000313" key="12">
    <source>
        <dbReference type="EMBL" id="QGG79118.1"/>
    </source>
</evidence>
<dbReference type="PANTHER" id="PTHR35011:SF4">
    <property type="entry name" value="SLL1102 PROTEIN"/>
    <property type="match status" value="1"/>
</dbReference>
<organism evidence="12 13">
    <name type="scientific">Litorivicinus lipolyticus</name>
    <dbReference type="NCBI Taxonomy" id="418701"/>
    <lineage>
        <taxon>Bacteria</taxon>
        <taxon>Pseudomonadati</taxon>
        <taxon>Pseudomonadota</taxon>
        <taxon>Gammaproteobacteria</taxon>
        <taxon>Oceanospirillales</taxon>
        <taxon>Litorivicinaceae</taxon>
        <taxon>Litorivicinus</taxon>
    </lineage>
</organism>
<protein>
    <recommendedName>
        <fullName evidence="9">TRAP transporter small permease protein</fullName>
    </recommendedName>
</protein>
<reference evidence="12 13" key="1">
    <citation type="submission" date="2019-11" db="EMBL/GenBank/DDBJ databases">
        <authorList>
            <person name="Khan S.A."/>
            <person name="Jeon C.O."/>
            <person name="Chun B.H."/>
        </authorList>
    </citation>
    <scope>NUCLEOTIDE SEQUENCE [LARGE SCALE GENOMIC DNA]</scope>
    <source>
        <strain evidence="12 13">IMCC 1097</strain>
    </source>
</reference>
<comment type="caution">
    <text evidence="9">Lacks conserved residue(s) required for the propagation of feature annotation.</text>
</comment>
<keyword evidence="5 9" id="KW-0812">Transmembrane</keyword>
<evidence type="ECO:0000256" key="5">
    <source>
        <dbReference type="ARBA" id="ARBA00022692"/>
    </source>
</evidence>
<proteinExistence type="inferred from homology"/>
<dbReference type="PANTHER" id="PTHR35011">
    <property type="entry name" value="2,3-DIKETO-L-GULONATE TRAP TRANSPORTER SMALL PERMEASE PROTEIN YIAM"/>
    <property type="match status" value="1"/>
</dbReference>
<keyword evidence="4 9" id="KW-0997">Cell inner membrane</keyword>
<evidence type="ECO:0000256" key="8">
    <source>
        <dbReference type="ARBA" id="ARBA00038436"/>
    </source>
</evidence>
<evidence type="ECO:0000256" key="3">
    <source>
        <dbReference type="ARBA" id="ARBA00022475"/>
    </source>
</evidence>
<evidence type="ECO:0000256" key="7">
    <source>
        <dbReference type="ARBA" id="ARBA00023136"/>
    </source>
</evidence>
<keyword evidence="7 9" id="KW-0472">Membrane</keyword>
<dbReference type="EMBL" id="CP045871">
    <property type="protein sequence ID" value="QGG79118.1"/>
    <property type="molecule type" value="Genomic_DNA"/>
</dbReference>
<gene>
    <name evidence="12" type="ORF">GH975_00520</name>
</gene>
<feature type="transmembrane region" description="Helical" evidence="9">
    <location>
        <begin position="137"/>
        <end position="154"/>
    </location>
</feature>
<keyword evidence="6 9" id="KW-1133">Transmembrane helix</keyword>
<keyword evidence="3" id="KW-1003">Cell membrane</keyword>
<dbReference type="AlphaFoldDB" id="A0A5Q2Q604"/>
<sequence>MLMFQALLAYSKVVDAINERVGTTVKWLILGSVLVSAGNATSRYALGMASNAWLELQWYFFAAVYMLGAAYTLKRNEHVRIDLVSSRLTARTRNWIDAGGMLIFVMPTTLYICLESIPNFWESVLNQEVSQNAGGLIRWPLRILVPIGFGLLFLQAGSEFIKRVAFLRGEGEDVLESGGHPDMDMDDDEISEETK</sequence>
<dbReference type="InterPro" id="IPR055348">
    <property type="entry name" value="DctQ"/>
</dbReference>
<feature type="region of interest" description="Disordered" evidence="10">
    <location>
        <begin position="175"/>
        <end position="195"/>
    </location>
</feature>
<evidence type="ECO:0000256" key="4">
    <source>
        <dbReference type="ARBA" id="ARBA00022519"/>
    </source>
</evidence>
<accession>A0A5Q2Q604</accession>
<feature type="transmembrane region" description="Helical" evidence="9">
    <location>
        <begin position="56"/>
        <end position="73"/>
    </location>
</feature>
<dbReference type="InterPro" id="IPR007387">
    <property type="entry name" value="TRAP_DctQ"/>
</dbReference>
<feature type="compositionally biased region" description="Acidic residues" evidence="10">
    <location>
        <begin position="184"/>
        <end position="195"/>
    </location>
</feature>